<sequence>MDQSHPPSHRNGTGKRKYDHGPVMRVDKQFRNAEGSSYQIIVPQSHNARKIVFHPRNSSFALSSNASAHVLASSSTDSAAAPPAPGHTFVINTVGSMKTGQRHGNTRSSYESTVLSSENTPMEKRRCISSISPTDRKPIFRPSRPVKNSDQVHSDVWQTILGYCEPKFLLEAKTINSAFYRLLSDRSGIWRESRQNHFGREMPDCPPNLTEQQYVDLLAGRGCQNSACPRENTARVYWTFQVRLCAECFKQKTMRADDLPSHRKHTLPPLEDPTPPWSGKALWELLPLARSDGRRYMQPRSVNVQSNEWAISNGARQYAFLKSSYLQLEAEYLDFRRTHPGDVALRGWIDQVHRKTMSFMIEVADLELWHKRQNAGTTPLPAMRIDFFIARAAELSPPLSPNLLWKMAAFRRILKVQAPPSERSWKTLKEKILPYREQAQALEDYKMEMNPGTVPHPRTHIKRYRRLHEHRMSRKEEPRVLTPEQEFVLDLGQREFERCQAANVADEDLLLLCLKNVFDTYSRLTNRPTGLNFNGTTGPYCLSLDDARMIVEDVMEKHIPRFSPRGLTVFQNLKCRGCRRTDFVKTWSFTKAFEHMLDVHAKQVGEGLEFWQFAVPFSREYEAWTPGREEDSFYHRFPWYTVPWPRCLPLVPGHRDPSKLDNWHPAVNEPFVELPRRIRISAFEGRRPRPTEIRNIDFVKNLLFAAKILNGVWVDGLCQMKIALKYALDLYTRTQLTEPPLPLFTSCIEELHKANPAIDLRFRCGICVGEGKVYRTARQVKYKISVEGLLEHWHEKHKDSGASWSQGLMQLPTDSEVMEQIADADRRLQEEKEATRERTAELSNNVRKRPKLKGNVVMQARLAREAFDDLFPRED</sequence>
<feature type="region of interest" description="Disordered" evidence="1">
    <location>
        <begin position="1"/>
        <end position="23"/>
    </location>
</feature>
<protein>
    <recommendedName>
        <fullName evidence="2">DUF7892 domain-containing protein</fullName>
    </recommendedName>
</protein>
<reference evidence="3 4" key="1">
    <citation type="submission" date="2015-01" db="EMBL/GenBank/DDBJ databases">
        <title>The Genome Sequence of Rhinocladiella mackenzie CBS 650.93.</title>
        <authorList>
            <consortium name="The Broad Institute Genomics Platform"/>
            <person name="Cuomo C."/>
            <person name="de Hoog S."/>
            <person name="Gorbushina A."/>
            <person name="Stielow B."/>
            <person name="Teixiera M."/>
            <person name="Abouelleil A."/>
            <person name="Chapman S.B."/>
            <person name="Priest M."/>
            <person name="Young S.K."/>
            <person name="Wortman J."/>
            <person name="Nusbaum C."/>
            <person name="Birren B."/>
        </authorList>
    </citation>
    <scope>NUCLEOTIDE SEQUENCE [LARGE SCALE GENOMIC DNA]</scope>
    <source>
        <strain evidence="3 4">CBS 650.93</strain>
    </source>
</reference>
<evidence type="ECO:0000256" key="1">
    <source>
        <dbReference type="SAM" id="MobiDB-lite"/>
    </source>
</evidence>
<dbReference type="STRING" id="1442369.A0A0D2IV46"/>
<gene>
    <name evidence="3" type="ORF">Z518_04987</name>
</gene>
<proteinExistence type="predicted"/>
<feature type="compositionally biased region" description="Polar residues" evidence="1">
    <location>
        <begin position="106"/>
        <end position="120"/>
    </location>
</feature>
<dbReference type="HOGENOM" id="CLU_327325_0_0_1"/>
<keyword evidence="4" id="KW-1185">Reference proteome</keyword>
<feature type="compositionally biased region" description="Basic and acidic residues" evidence="1">
    <location>
        <begin position="829"/>
        <end position="840"/>
    </location>
</feature>
<evidence type="ECO:0000259" key="2">
    <source>
        <dbReference type="Pfam" id="PF25422"/>
    </source>
</evidence>
<feature type="region of interest" description="Disordered" evidence="1">
    <location>
        <begin position="829"/>
        <end position="849"/>
    </location>
</feature>
<feature type="domain" description="DUF7892" evidence="2">
    <location>
        <begin position="727"/>
        <end position="819"/>
    </location>
</feature>
<dbReference type="Pfam" id="PF25422">
    <property type="entry name" value="DUF7892"/>
    <property type="match status" value="1"/>
</dbReference>
<evidence type="ECO:0000313" key="3">
    <source>
        <dbReference type="EMBL" id="KIX07011.1"/>
    </source>
</evidence>
<dbReference type="InterPro" id="IPR057214">
    <property type="entry name" value="DUF7892"/>
</dbReference>
<dbReference type="Proteomes" id="UP000053617">
    <property type="component" value="Unassembled WGS sequence"/>
</dbReference>
<dbReference type="VEuPathDB" id="FungiDB:Z518_04987"/>
<dbReference type="EMBL" id="KN847477">
    <property type="protein sequence ID" value="KIX07011.1"/>
    <property type="molecule type" value="Genomic_DNA"/>
</dbReference>
<dbReference type="GeneID" id="25293058"/>
<organism evidence="3 4">
    <name type="scientific">Rhinocladiella mackenziei CBS 650.93</name>
    <dbReference type="NCBI Taxonomy" id="1442369"/>
    <lineage>
        <taxon>Eukaryota</taxon>
        <taxon>Fungi</taxon>
        <taxon>Dikarya</taxon>
        <taxon>Ascomycota</taxon>
        <taxon>Pezizomycotina</taxon>
        <taxon>Eurotiomycetes</taxon>
        <taxon>Chaetothyriomycetidae</taxon>
        <taxon>Chaetothyriales</taxon>
        <taxon>Herpotrichiellaceae</taxon>
        <taxon>Rhinocladiella</taxon>
    </lineage>
</organism>
<dbReference type="AlphaFoldDB" id="A0A0D2IV46"/>
<dbReference type="RefSeq" id="XP_013274147.1">
    <property type="nucleotide sequence ID" value="XM_013418693.1"/>
</dbReference>
<feature type="region of interest" description="Disordered" evidence="1">
    <location>
        <begin position="98"/>
        <end position="123"/>
    </location>
</feature>
<accession>A0A0D2IV46</accession>
<evidence type="ECO:0000313" key="4">
    <source>
        <dbReference type="Proteomes" id="UP000053617"/>
    </source>
</evidence>
<dbReference type="OrthoDB" id="2322499at2759"/>
<name>A0A0D2IV46_9EURO</name>